<keyword evidence="3" id="KW-1185">Reference proteome</keyword>
<comment type="caution">
    <text evidence="2">The sequence shown here is derived from an EMBL/GenBank/DDBJ whole genome shotgun (WGS) entry which is preliminary data.</text>
</comment>
<evidence type="ECO:0008006" key="4">
    <source>
        <dbReference type="Google" id="ProtNLM"/>
    </source>
</evidence>
<evidence type="ECO:0000313" key="2">
    <source>
        <dbReference type="EMBL" id="RAL19073.1"/>
    </source>
</evidence>
<dbReference type="OrthoDB" id="5683517at2"/>
<dbReference type="EMBL" id="PTPX01000009">
    <property type="protein sequence ID" value="RAL19073.1"/>
    <property type="molecule type" value="Genomic_DNA"/>
</dbReference>
<evidence type="ECO:0000313" key="3">
    <source>
        <dbReference type="Proteomes" id="UP000248689"/>
    </source>
</evidence>
<organism evidence="2 3">
    <name type="scientific">Glaesserella australis</name>
    <dbReference type="NCBI Taxonomy" id="2094024"/>
    <lineage>
        <taxon>Bacteria</taxon>
        <taxon>Pseudomonadati</taxon>
        <taxon>Pseudomonadota</taxon>
        <taxon>Gammaproteobacteria</taxon>
        <taxon>Pasteurellales</taxon>
        <taxon>Pasteurellaceae</taxon>
        <taxon>Glaesserella</taxon>
    </lineage>
</organism>
<protein>
    <recommendedName>
        <fullName evidence="4">Lipoprotein</fullName>
    </recommendedName>
</protein>
<dbReference type="RefSeq" id="WP_111749685.1">
    <property type="nucleotide sequence ID" value="NZ_PTPX01000009.1"/>
</dbReference>
<keyword evidence="1" id="KW-0732">Signal</keyword>
<sequence>MKLKITFFSAISALLLTACSSGNFSQSDLNNDIYNGYWAMTPVDDIHRVVKFETTGEVKIYDYTCDYQYQSYKLNGTERYYLTTIGSNTFNVLDENKKAFSKFEITQLTKTHLKAKQYFNDKSLGSLNLNYFNIKGAKPIC</sequence>
<evidence type="ECO:0000256" key="1">
    <source>
        <dbReference type="SAM" id="SignalP"/>
    </source>
</evidence>
<accession>A0A328BY12</accession>
<gene>
    <name evidence="2" type="ORF">C5N92_04560</name>
</gene>
<dbReference type="PROSITE" id="PS51257">
    <property type="entry name" value="PROKAR_LIPOPROTEIN"/>
    <property type="match status" value="1"/>
</dbReference>
<reference evidence="3" key="1">
    <citation type="submission" date="2018-02" db="EMBL/GenBank/DDBJ databases">
        <title>Glaesserella australis sp. nov., isolated from the lungs of pigs.</title>
        <authorList>
            <person name="Turni C."/>
            <person name="Christensen H."/>
        </authorList>
    </citation>
    <scope>NUCLEOTIDE SEQUENCE [LARGE SCALE GENOMIC DNA]</scope>
    <source>
        <strain evidence="3">HS4635</strain>
    </source>
</reference>
<proteinExistence type="predicted"/>
<feature type="chain" id="PRO_5016339230" description="Lipoprotein" evidence="1">
    <location>
        <begin position="26"/>
        <end position="141"/>
    </location>
</feature>
<feature type="signal peptide" evidence="1">
    <location>
        <begin position="1"/>
        <end position="25"/>
    </location>
</feature>
<dbReference type="Proteomes" id="UP000248689">
    <property type="component" value="Unassembled WGS sequence"/>
</dbReference>
<dbReference type="AlphaFoldDB" id="A0A328BY12"/>
<name>A0A328BY12_9PAST</name>